<dbReference type="EMBL" id="JAHRHY010000005">
    <property type="protein sequence ID" value="KAG9069341.1"/>
    <property type="molecule type" value="Genomic_DNA"/>
</dbReference>
<feature type="chain" id="PRO_5040497352" evidence="1">
    <location>
        <begin position="22"/>
        <end position="307"/>
    </location>
</feature>
<evidence type="ECO:0000313" key="3">
    <source>
        <dbReference type="Proteomes" id="UP000707451"/>
    </source>
</evidence>
<accession>A0A9P8BVN4</accession>
<sequence>MRYTIAAAAAVLLSVASFTNAQDSNCTAVLNDYAPTSSGAYQKCFTNQVYNTALVNAGPTPDFKALIEGVCSKSACSSSTLDAAETKYLAACNASLAVESQNGNILQLGKSALDVFFATPIRAAYCALDPNAVPLPAPQVTPPQYCLSSNTTNPSGRFVSQLAIYLTSGTIRSNQAPFFNTSHIDPTELCSACSQLAMSSTVDYLSKTKMPAITPFYTPEFVQYWTKLVVAYNDACKTKLVQAWPEGTLNVTVPNAPTSTATVPVTALPTSGTGAGPTGTTAPNAAGSLKPVAGVATALLMVVAALL</sequence>
<feature type="signal peptide" evidence="1">
    <location>
        <begin position="1"/>
        <end position="21"/>
    </location>
</feature>
<protein>
    <submittedName>
        <fullName evidence="2">Uncharacterized protein</fullName>
    </submittedName>
</protein>
<dbReference type="OrthoDB" id="2437006at2759"/>
<organism evidence="2 3">
    <name type="scientific">Linnemannia hyalina</name>
    <dbReference type="NCBI Taxonomy" id="64524"/>
    <lineage>
        <taxon>Eukaryota</taxon>
        <taxon>Fungi</taxon>
        <taxon>Fungi incertae sedis</taxon>
        <taxon>Mucoromycota</taxon>
        <taxon>Mortierellomycotina</taxon>
        <taxon>Mortierellomycetes</taxon>
        <taxon>Mortierellales</taxon>
        <taxon>Mortierellaceae</taxon>
        <taxon>Linnemannia</taxon>
    </lineage>
</organism>
<evidence type="ECO:0000313" key="2">
    <source>
        <dbReference type="EMBL" id="KAG9069341.1"/>
    </source>
</evidence>
<dbReference type="Proteomes" id="UP000707451">
    <property type="component" value="Unassembled WGS sequence"/>
</dbReference>
<reference evidence="2" key="1">
    <citation type="submission" date="2021-06" db="EMBL/GenBank/DDBJ databases">
        <title>Genome Sequence of Mortierella hyaline Strain SCG-10, a Cold-Adapted, Nitrate-Reducing Fungus Isolated from Soil in Minnesota, USA.</title>
        <authorList>
            <person name="Aldossari N."/>
        </authorList>
    </citation>
    <scope>NUCLEOTIDE SEQUENCE</scope>
    <source>
        <strain evidence="2">SCG-10</strain>
    </source>
</reference>
<name>A0A9P8BVN4_9FUNG</name>
<keyword evidence="1" id="KW-0732">Signal</keyword>
<keyword evidence="3" id="KW-1185">Reference proteome</keyword>
<proteinExistence type="predicted"/>
<evidence type="ECO:0000256" key="1">
    <source>
        <dbReference type="SAM" id="SignalP"/>
    </source>
</evidence>
<gene>
    <name evidence="2" type="ORF">KI688_010241</name>
</gene>
<comment type="caution">
    <text evidence="2">The sequence shown here is derived from an EMBL/GenBank/DDBJ whole genome shotgun (WGS) entry which is preliminary data.</text>
</comment>
<dbReference type="AlphaFoldDB" id="A0A9P8BVN4"/>